<evidence type="ECO:0000313" key="6">
    <source>
        <dbReference type="EMBL" id="APU14327.1"/>
    </source>
</evidence>
<dbReference type="AlphaFoldDB" id="A0AAC9LCS7"/>
<keyword evidence="3" id="KW-0274">FAD</keyword>
<dbReference type="PANTHER" id="PTHR10961:SF7">
    <property type="entry name" value="FAD DEPENDENT OXIDOREDUCTASE DOMAIN-CONTAINING PROTEIN"/>
    <property type="match status" value="1"/>
</dbReference>
<keyword evidence="2" id="KW-0285">Flavoprotein</keyword>
<dbReference type="PANTHER" id="PTHR10961">
    <property type="entry name" value="PEROXISOMAL SARCOSINE OXIDASE"/>
    <property type="match status" value="1"/>
</dbReference>
<dbReference type="GO" id="GO:0008115">
    <property type="term" value="F:sarcosine oxidase activity"/>
    <property type="evidence" value="ECO:0007669"/>
    <property type="project" value="UniProtKB-EC"/>
</dbReference>
<protein>
    <submittedName>
        <fullName evidence="6">Glycine/D-amino acid oxidase, deaminating</fullName>
        <ecNumber evidence="6">1.5.3.1</ecNumber>
    </submittedName>
</protein>
<evidence type="ECO:0000256" key="3">
    <source>
        <dbReference type="ARBA" id="ARBA00022827"/>
    </source>
</evidence>
<dbReference type="GO" id="GO:0050660">
    <property type="term" value="F:flavin adenine dinucleotide binding"/>
    <property type="evidence" value="ECO:0007669"/>
    <property type="project" value="InterPro"/>
</dbReference>
<dbReference type="Pfam" id="PF01266">
    <property type="entry name" value="DAO"/>
    <property type="match status" value="1"/>
</dbReference>
<dbReference type="EC" id="1.5.3.1" evidence="6"/>
<reference evidence="7" key="1">
    <citation type="submission" date="2016-06" db="EMBL/GenBank/DDBJ databases">
        <title>Complete genome sequence of Actinoalloteichus fjordicus DSM 46855 (=ADI127-17), type strain of the new species Actinoalloteichus fjordicus.</title>
        <authorList>
            <person name="Ruckert C."/>
            <person name="Nouioui I."/>
            <person name="Willmese J."/>
            <person name="van Wezel G."/>
            <person name="Klenk H.-P."/>
            <person name="Kalinowski J."/>
            <person name="Zotchev S.B."/>
        </authorList>
    </citation>
    <scope>NUCLEOTIDE SEQUENCE [LARGE SCALE GENOMIC DNA]</scope>
    <source>
        <strain evidence="7">ADI127-7</strain>
    </source>
</reference>
<dbReference type="InterPro" id="IPR002204">
    <property type="entry name" value="3-OH-isobutyrate_DH-rel_CS"/>
</dbReference>
<feature type="domain" description="FAD dependent oxidoreductase" evidence="5">
    <location>
        <begin position="5"/>
        <end position="359"/>
    </location>
</feature>
<dbReference type="Proteomes" id="UP000185511">
    <property type="component" value="Chromosome"/>
</dbReference>
<dbReference type="NCBIfam" id="NF008425">
    <property type="entry name" value="PRK11259.1"/>
    <property type="match status" value="1"/>
</dbReference>
<keyword evidence="7" id="KW-1185">Reference proteome</keyword>
<evidence type="ECO:0000256" key="4">
    <source>
        <dbReference type="ARBA" id="ARBA00023002"/>
    </source>
</evidence>
<dbReference type="InterPro" id="IPR036188">
    <property type="entry name" value="FAD/NAD-bd_sf"/>
</dbReference>
<dbReference type="SUPFAM" id="SSF51905">
    <property type="entry name" value="FAD/NAD(P)-binding domain"/>
    <property type="match status" value="1"/>
</dbReference>
<comment type="cofactor">
    <cofactor evidence="1">
        <name>FAD</name>
        <dbReference type="ChEBI" id="CHEBI:57692"/>
    </cofactor>
</comment>
<dbReference type="Gene3D" id="3.30.9.10">
    <property type="entry name" value="D-Amino Acid Oxidase, subunit A, domain 2"/>
    <property type="match status" value="1"/>
</dbReference>
<dbReference type="Gene3D" id="3.50.50.60">
    <property type="entry name" value="FAD/NAD(P)-binding domain"/>
    <property type="match status" value="1"/>
</dbReference>
<gene>
    <name evidence="6" type="ORF">UA74_11335</name>
</gene>
<dbReference type="RefSeq" id="WP_075764349.1">
    <property type="nucleotide sequence ID" value="NZ_CP016076.1"/>
</dbReference>
<sequence>MSSHDVIVIGLGGMGSAAVHRLAAKGLRVLGLDRFPAAHDQGSSHGGSRIIRQAYFEGADYVPLLLRAYELWDELEAESAVEIRHRTGGLMIGAGDSLAVAGSLTSAREHGLDHELLDAAEIRRRFPTMTPADSDIALYEAAAGFVSPENAVLANLTMARRHGAQLRHGVRVDSWAADDAGVTVRTEDGVHRADHLVICPGAWGPALLAELGLPLVVERVVQFWFRPTGPPEVFAEQRHPIFIWEDARQRQGYAFPMHAESDGTVKAAFFRGGATCTPDTIDRRVAPGEEEELRQFLSNRVPALPGPLARAKTCMYTTTPDEDFVIGAHPRHDRVTLACGFSGHGFKFVPVIGEILADLVTDGATRHPIDMFDPRRFGVED</sequence>
<name>A0AAC9LCS7_9PSEU</name>
<accession>A0AAC9LCS7</accession>
<dbReference type="InterPro" id="IPR045170">
    <property type="entry name" value="MTOX"/>
</dbReference>
<evidence type="ECO:0000259" key="5">
    <source>
        <dbReference type="Pfam" id="PF01266"/>
    </source>
</evidence>
<dbReference type="SUPFAM" id="SSF54373">
    <property type="entry name" value="FAD-linked reductases, C-terminal domain"/>
    <property type="match status" value="1"/>
</dbReference>
<dbReference type="KEGG" id="acad:UA74_11335"/>
<evidence type="ECO:0000256" key="1">
    <source>
        <dbReference type="ARBA" id="ARBA00001974"/>
    </source>
</evidence>
<keyword evidence="4 6" id="KW-0560">Oxidoreductase</keyword>
<dbReference type="InterPro" id="IPR006076">
    <property type="entry name" value="FAD-dep_OxRdtase"/>
</dbReference>
<dbReference type="PROSITE" id="PS00895">
    <property type="entry name" value="3_HYDROXYISOBUT_DH"/>
    <property type="match status" value="1"/>
</dbReference>
<evidence type="ECO:0000313" key="7">
    <source>
        <dbReference type="Proteomes" id="UP000185511"/>
    </source>
</evidence>
<proteinExistence type="predicted"/>
<dbReference type="EMBL" id="CP016076">
    <property type="protein sequence ID" value="APU14327.1"/>
    <property type="molecule type" value="Genomic_DNA"/>
</dbReference>
<evidence type="ECO:0000256" key="2">
    <source>
        <dbReference type="ARBA" id="ARBA00022630"/>
    </source>
</evidence>
<organism evidence="6 7">
    <name type="scientific">Actinoalloteichus fjordicus</name>
    <dbReference type="NCBI Taxonomy" id="1612552"/>
    <lineage>
        <taxon>Bacteria</taxon>
        <taxon>Bacillati</taxon>
        <taxon>Actinomycetota</taxon>
        <taxon>Actinomycetes</taxon>
        <taxon>Pseudonocardiales</taxon>
        <taxon>Pseudonocardiaceae</taxon>
        <taxon>Actinoalloteichus</taxon>
    </lineage>
</organism>